<evidence type="ECO:0000256" key="1">
    <source>
        <dbReference type="SAM" id="MobiDB-lite"/>
    </source>
</evidence>
<proteinExistence type="predicted"/>
<sequence>MSPEAASSTSRGITSVTRINASNSPRPRARSRRSGLAGAWRSFKTTAGAVRGGHLILYSATSPEGSGAYLGYQDASTDSFINVSEDGT</sequence>
<dbReference type="EMBL" id="JAAXKY010000001">
    <property type="protein sequence ID" value="NMH75667.1"/>
    <property type="molecule type" value="Genomic_DNA"/>
</dbReference>
<dbReference type="Proteomes" id="UP001296706">
    <property type="component" value="Unassembled WGS sequence"/>
</dbReference>
<reference evidence="2 3" key="1">
    <citation type="submission" date="2020-04" db="EMBL/GenBank/DDBJ databases">
        <authorList>
            <person name="Klaysubun C."/>
            <person name="Duangmal K."/>
            <person name="Lipun K."/>
        </authorList>
    </citation>
    <scope>NUCLEOTIDE SEQUENCE [LARGE SCALE GENOMIC DNA]</scope>
    <source>
        <strain evidence="2 3">JCM 11839</strain>
    </source>
</reference>
<feature type="compositionally biased region" description="Polar residues" evidence="1">
    <location>
        <begin position="1"/>
        <end position="19"/>
    </location>
</feature>
<keyword evidence="3" id="KW-1185">Reference proteome</keyword>
<comment type="caution">
    <text evidence="2">The sequence shown here is derived from an EMBL/GenBank/DDBJ whole genome shotgun (WGS) entry which is preliminary data.</text>
</comment>
<dbReference type="RefSeq" id="WP_169393730.1">
    <property type="nucleotide sequence ID" value="NZ_BAAAJH010000033.1"/>
</dbReference>
<organism evidence="2 3">
    <name type="scientific">Pseudonocardia xinjiangensis</name>
    <dbReference type="NCBI Taxonomy" id="75289"/>
    <lineage>
        <taxon>Bacteria</taxon>
        <taxon>Bacillati</taxon>
        <taxon>Actinomycetota</taxon>
        <taxon>Actinomycetes</taxon>
        <taxon>Pseudonocardiales</taxon>
        <taxon>Pseudonocardiaceae</taxon>
        <taxon>Pseudonocardia</taxon>
    </lineage>
</organism>
<evidence type="ECO:0000313" key="3">
    <source>
        <dbReference type="Proteomes" id="UP001296706"/>
    </source>
</evidence>
<protein>
    <submittedName>
        <fullName evidence="2">Uncharacterized protein</fullName>
    </submittedName>
</protein>
<feature type="region of interest" description="Disordered" evidence="1">
    <location>
        <begin position="1"/>
        <end position="37"/>
    </location>
</feature>
<gene>
    <name evidence="2" type="ORF">HF577_00830</name>
</gene>
<accession>A0ABX1R6H9</accession>
<name>A0ABX1R6H9_9PSEU</name>
<evidence type="ECO:0000313" key="2">
    <source>
        <dbReference type="EMBL" id="NMH75667.1"/>
    </source>
</evidence>